<dbReference type="InterPro" id="IPR027417">
    <property type="entry name" value="P-loop_NTPase"/>
</dbReference>
<evidence type="ECO:0000256" key="3">
    <source>
        <dbReference type="ARBA" id="ARBA00022806"/>
    </source>
</evidence>
<evidence type="ECO:0000313" key="8">
    <source>
        <dbReference type="Proteomes" id="UP000265801"/>
    </source>
</evidence>
<protein>
    <recommendedName>
        <fullName evidence="6">SF3 helicase domain-containing protein</fullName>
    </recommendedName>
</protein>
<reference evidence="7 8" key="1">
    <citation type="submission" date="2018-09" db="EMBL/GenBank/DDBJ databases">
        <title>Bacillus saliacetes sp. nov., isolated from Thai shrimp paste (Ka-pi).</title>
        <authorList>
            <person name="Daroonpunt R."/>
            <person name="Tanasupawat S."/>
            <person name="Yiamsombut S."/>
        </authorList>
    </citation>
    <scope>NUCLEOTIDE SEQUENCE [LARGE SCALE GENOMIC DNA]</scope>
    <source>
        <strain evidence="7 8">SKP7-4</strain>
    </source>
</reference>
<dbReference type="NCBIfam" id="TIGR01613">
    <property type="entry name" value="primase_Cterm"/>
    <property type="match status" value="1"/>
</dbReference>
<evidence type="ECO:0000256" key="1">
    <source>
        <dbReference type="ARBA" id="ARBA00022741"/>
    </source>
</evidence>
<dbReference type="GO" id="GO:0005524">
    <property type="term" value="F:ATP binding"/>
    <property type="evidence" value="ECO:0007669"/>
    <property type="project" value="UniProtKB-KW"/>
</dbReference>
<keyword evidence="3" id="KW-0347">Helicase</keyword>
<dbReference type="InterPro" id="IPR014818">
    <property type="entry name" value="Phage/plasmid_primase_P4_C"/>
</dbReference>
<dbReference type="InterPro" id="IPR006500">
    <property type="entry name" value="Helicase_put_C_phage/plasmid"/>
</dbReference>
<organism evidence="7 8">
    <name type="scientific">Bacillus salacetis</name>
    <dbReference type="NCBI Taxonomy" id="2315464"/>
    <lineage>
        <taxon>Bacteria</taxon>
        <taxon>Bacillati</taxon>
        <taxon>Bacillota</taxon>
        <taxon>Bacilli</taxon>
        <taxon>Bacillales</taxon>
        <taxon>Bacillaceae</taxon>
        <taxon>Bacillus</taxon>
    </lineage>
</organism>
<dbReference type="Gene3D" id="3.40.50.300">
    <property type="entry name" value="P-loop containing nucleotide triphosphate hydrolases"/>
    <property type="match status" value="1"/>
</dbReference>
<dbReference type="InterPro" id="IPR051620">
    <property type="entry name" value="ORF904-like_C"/>
</dbReference>
<name>A0A3A1QUC1_9BACI</name>
<dbReference type="PANTHER" id="PTHR35372">
    <property type="entry name" value="ATP BINDING PROTEIN-RELATED"/>
    <property type="match status" value="1"/>
</dbReference>
<dbReference type="InterPro" id="IPR004968">
    <property type="entry name" value="DNA_primase/NTPase_C"/>
</dbReference>
<dbReference type="InterPro" id="IPR014015">
    <property type="entry name" value="Helicase_SF3_DNA-vir"/>
</dbReference>
<dbReference type="RefSeq" id="WP_119548115.1">
    <property type="nucleotide sequence ID" value="NZ_QXIR01000021.1"/>
</dbReference>
<dbReference type="GO" id="GO:0004386">
    <property type="term" value="F:helicase activity"/>
    <property type="evidence" value="ECO:0007669"/>
    <property type="project" value="UniProtKB-KW"/>
</dbReference>
<accession>A0A3A1QUC1</accession>
<dbReference type="PROSITE" id="PS51206">
    <property type="entry name" value="SF3_HELICASE_1"/>
    <property type="match status" value="1"/>
</dbReference>
<evidence type="ECO:0000256" key="5">
    <source>
        <dbReference type="SAM" id="MobiDB-lite"/>
    </source>
</evidence>
<dbReference type="EMBL" id="QXIR01000021">
    <property type="protein sequence ID" value="RIW31613.1"/>
    <property type="molecule type" value="Genomic_DNA"/>
</dbReference>
<dbReference type="OrthoDB" id="9763644at2"/>
<proteinExistence type="predicted"/>
<keyword evidence="2" id="KW-0378">Hydrolase</keyword>
<evidence type="ECO:0000256" key="4">
    <source>
        <dbReference type="ARBA" id="ARBA00022840"/>
    </source>
</evidence>
<dbReference type="Pfam" id="PF03288">
    <property type="entry name" value="Pox_D5"/>
    <property type="match status" value="1"/>
</dbReference>
<dbReference type="Pfam" id="PF19263">
    <property type="entry name" value="DUF5906"/>
    <property type="match status" value="1"/>
</dbReference>
<evidence type="ECO:0000313" key="7">
    <source>
        <dbReference type="EMBL" id="RIW31613.1"/>
    </source>
</evidence>
<keyword evidence="4" id="KW-0067">ATP-binding</keyword>
<dbReference type="InterPro" id="IPR045455">
    <property type="entry name" value="NrS-1_pol-like_helicase"/>
</dbReference>
<dbReference type="SUPFAM" id="SSF52540">
    <property type="entry name" value="P-loop containing nucleoside triphosphate hydrolases"/>
    <property type="match status" value="1"/>
</dbReference>
<dbReference type="PANTHER" id="PTHR35372:SF2">
    <property type="entry name" value="SF3 HELICASE DOMAIN-CONTAINING PROTEIN"/>
    <property type="match status" value="1"/>
</dbReference>
<gene>
    <name evidence="7" type="ORF">D3H55_15070</name>
</gene>
<comment type="caution">
    <text evidence="7">The sequence shown here is derived from an EMBL/GenBank/DDBJ whole genome shotgun (WGS) entry which is preliminary data.</text>
</comment>
<dbReference type="AlphaFoldDB" id="A0A3A1QUC1"/>
<keyword evidence="8" id="KW-1185">Reference proteome</keyword>
<evidence type="ECO:0000256" key="2">
    <source>
        <dbReference type="ARBA" id="ARBA00022801"/>
    </source>
</evidence>
<dbReference type="GO" id="GO:0016787">
    <property type="term" value="F:hydrolase activity"/>
    <property type="evidence" value="ECO:0007669"/>
    <property type="project" value="UniProtKB-KW"/>
</dbReference>
<feature type="domain" description="SF3 helicase" evidence="6">
    <location>
        <begin position="274"/>
        <end position="430"/>
    </location>
</feature>
<feature type="compositionally biased region" description="Basic and acidic residues" evidence="5">
    <location>
        <begin position="102"/>
        <end position="115"/>
    </location>
</feature>
<keyword evidence="1" id="KW-0547">Nucleotide-binding</keyword>
<dbReference type="Pfam" id="PF08706">
    <property type="entry name" value="D5_N"/>
    <property type="match status" value="1"/>
</dbReference>
<dbReference type="Proteomes" id="UP000265801">
    <property type="component" value="Unassembled WGS sequence"/>
</dbReference>
<evidence type="ECO:0000259" key="6">
    <source>
        <dbReference type="PROSITE" id="PS51206"/>
    </source>
</evidence>
<sequence>MAKKKNKQNKNDHGRNSISELMDSHLSLLDVDRIDGSGLISKKEMASGEEESDIKIKHFPPKEAKKKSNINDLFKGNLSFLDKEIFQEDKEPNKVKQLKAIQNKDIKRSSKDRGQPKGNHSTYDEGYKNNIEYQVYKSLLERHQFRVHNDDVYIYKSKLGYFKKLTGNEFKVLIRDGWNERIEMQLNKYKVDDVIDRIKGTRSLQIASNSFDQHDDFVNFKNRVLCVISEELYDHSADFNFKSFINANYDPNIKEKKGKVFRKFIDQCTEGDTDKIKLLQEICGYAFSNYSNAKKFFVFIGKPHTGKSTLLDLLKEIIGSEYTSAIPLHKLGDRFMTANLFEAKLNISGELNEGELKGLNTIKSLTGNDDLTAERKGKDPFVFKNRSKLIFAGNHMPLLKRLDSTSAFFDRIIFVMFNNSIPEDQRDLNLKEKLLEEKDYIVHWAIKGLRRLISNNFIFTSCDDSLEFKNQYIQDVNTAFSFIESCCDINRFDKDFRVHKKDLYNAYSKYCANNCLIALNKTEFFNQLNSMSFEKKKIRIKGSIPLEGYIGIALREDR</sequence>
<feature type="region of interest" description="Disordered" evidence="5">
    <location>
        <begin position="96"/>
        <end position="124"/>
    </location>
</feature>